<feature type="transmembrane region" description="Helical" evidence="6">
    <location>
        <begin position="302"/>
        <end position="321"/>
    </location>
</feature>
<keyword evidence="4 6" id="KW-1133">Transmembrane helix</keyword>
<reference evidence="7 8" key="1">
    <citation type="journal article" date="2016" name="Nat. Commun.">
        <title>Thousands of microbial genomes shed light on interconnected biogeochemical processes in an aquifer system.</title>
        <authorList>
            <person name="Anantharaman K."/>
            <person name="Brown C.T."/>
            <person name="Hug L.A."/>
            <person name="Sharon I."/>
            <person name="Castelle C.J."/>
            <person name="Probst A.J."/>
            <person name="Thomas B.C."/>
            <person name="Singh A."/>
            <person name="Wilkins M.J."/>
            <person name="Karaoz U."/>
            <person name="Brodie E.L."/>
            <person name="Williams K.H."/>
            <person name="Hubbard S.S."/>
            <person name="Banfield J.F."/>
        </authorList>
    </citation>
    <scope>NUCLEOTIDE SEQUENCE [LARGE SCALE GENOMIC DNA]</scope>
</reference>
<dbReference type="GO" id="GO:0015648">
    <property type="term" value="F:lipid-linked peptidoglycan transporter activity"/>
    <property type="evidence" value="ECO:0007669"/>
    <property type="project" value="TreeGrafter"/>
</dbReference>
<feature type="transmembrane region" description="Helical" evidence="6">
    <location>
        <begin position="157"/>
        <end position="174"/>
    </location>
</feature>
<keyword evidence="3" id="KW-0133">Cell shape</keyword>
<dbReference type="GO" id="GO:0032153">
    <property type="term" value="C:cell division site"/>
    <property type="evidence" value="ECO:0007669"/>
    <property type="project" value="TreeGrafter"/>
</dbReference>
<keyword evidence="5 6" id="KW-0472">Membrane</keyword>
<proteinExistence type="predicted"/>
<evidence type="ECO:0000256" key="6">
    <source>
        <dbReference type="SAM" id="Phobius"/>
    </source>
</evidence>
<feature type="transmembrane region" description="Helical" evidence="6">
    <location>
        <begin position="70"/>
        <end position="92"/>
    </location>
</feature>
<organism evidence="7 8">
    <name type="scientific">Candidatus Ryanbacteria bacterium RIFCSPHIGHO2_01_45_13</name>
    <dbReference type="NCBI Taxonomy" id="1802112"/>
    <lineage>
        <taxon>Bacteria</taxon>
        <taxon>Candidatus Ryaniibacteriota</taxon>
    </lineage>
</organism>
<dbReference type="Proteomes" id="UP000176700">
    <property type="component" value="Unassembled WGS sequence"/>
</dbReference>
<dbReference type="GO" id="GO:0008360">
    <property type="term" value="P:regulation of cell shape"/>
    <property type="evidence" value="ECO:0007669"/>
    <property type="project" value="UniProtKB-KW"/>
</dbReference>
<feature type="transmembrane region" description="Helical" evidence="6">
    <location>
        <begin position="43"/>
        <end position="63"/>
    </location>
</feature>
<comment type="subcellular location">
    <subcellularLocation>
        <location evidence="1">Membrane</location>
        <topology evidence="1">Multi-pass membrane protein</topology>
    </subcellularLocation>
</comment>
<keyword evidence="2 6" id="KW-0812">Transmembrane</keyword>
<evidence type="ECO:0000256" key="5">
    <source>
        <dbReference type="ARBA" id="ARBA00023136"/>
    </source>
</evidence>
<dbReference type="Pfam" id="PF01098">
    <property type="entry name" value="FTSW_RODA_SPOVE"/>
    <property type="match status" value="1"/>
</dbReference>
<dbReference type="InterPro" id="IPR011923">
    <property type="entry name" value="RodA/MrdB"/>
</dbReference>
<name>A0A1G2G0Y0_9BACT</name>
<dbReference type="AlphaFoldDB" id="A0A1G2G0Y0"/>
<feature type="transmembrane region" description="Helical" evidence="6">
    <location>
        <begin position="98"/>
        <end position="120"/>
    </location>
</feature>
<protein>
    <submittedName>
        <fullName evidence="7">Rod shape-determining protein RodA</fullName>
    </submittedName>
</protein>
<feature type="transmembrane region" description="Helical" evidence="6">
    <location>
        <begin position="132"/>
        <end position="151"/>
    </location>
</feature>
<evidence type="ECO:0000256" key="4">
    <source>
        <dbReference type="ARBA" id="ARBA00022989"/>
    </source>
</evidence>
<accession>A0A1G2G0Y0</accession>
<evidence type="ECO:0000256" key="2">
    <source>
        <dbReference type="ARBA" id="ARBA00022692"/>
    </source>
</evidence>
<sequence>MKRRFRNFDWILFLSILPLIFFGLLTMKSIGESGTDYYFSKQLILIGIGALVFFVFSMIDWHIFESNTTFLMLSYVFGVGLLLALFIAGTAVRGAQSWFHFSFFSLEPSEFMKLILILVLSKYFARRHVEIALSKHLIVSAIYAGIPFMLVVRQPDIGTAFVFAAIWGGMVLFSGVNMKQFIVLALVTIFVVAGSWVFFLNPDQKSRVIYFFSPYADPQGSGYHAIQSTIAVGSGELFGKGVGYGTQSRLRFLPESETDFIFAAFVEEWGLLGAFVVFALFGILFWRLFAIGLRAEGNFPQLVIVGIMALIASHIMIHVGMNTGLFPITGISLPFMSYGGSLFITMMAALGIVESITMKSSFLAYKGAGETVPGLHL</sequence>
<evidence type="ECO:0000256" key="1">
    <source>
        <dbReference type="ARBA" id="ARBA00004141"/>
    </source>
</evidence>
<dbReference type="GO" id="GO:0005886">
    <property type="term" value="C:plasma membrane"/>
    <property type="evidence" value="ECO:0007669"/>
    <property type="project" value="TreeGrafter"/>
</dbReference>
<dbReference type="GO" id="GO:0051301">
    <property type="term" value="P:cell division"/>
    <property type="evidence" value="ECO:0007669"/>
    <property type="project" value="InterPro"/>
</dbReference>
<feature type="transmembrane region" description="Helical" evidence="6">
    <location>
        <begin position="269"/>
        <end position="290"/>
    </location>
</feature>
<dbReference type="PANTHER" id="PTHR30474">
    <property type="entry name" value="CELL CYCLE PROTEIN"/>
    <property type="match status" value="1"/>
</dbReference>
<evidence type="ECO:0000256" key="3">
    <source>
        <dbReference type="ARBA" id="ARBA00022960"/>
    </source>
</evidence>
<dbReference type="InterPro" id="IPR001182">
    <property type="entry name" value="FtsW/RodA"/>
</dbReference>
<comment type="caution">
    <text evidence="7">The sequence shown here is derived from an EMBL/GenBank/DDBJ whole genome shotgun (WGS) entry which is preliminary data.</text>
</comment>
<feature type="transmembrane region" description="Helical" evidence="6">
    <location>
        <begin position="181"/>
        <end position="199"/>
    </location>
</feature>
<feature type="transmembrane region" description="Helical" evidence="6">
    <location>
        <begin position="12"/>
        <end position="31"/>
    </location>
</feature>
<evidence type="ECO:0000313" key="8">
    <source>
        <dbReference type="Proteomes" id="UP000176700"/>
    </source>
</evidence>
<dbReference type="NCBIfam" id="TIGR02210">
    <property type="entry name" value="rodA_shape"/>
    <property type="match status" value="1"/>
</dbReference>
<dbReference type="EMBL" id="MHNI01000005">
    <property type="protein sequence ID" value="OGZ43498.1"/>
    <property type="molecule type" value="Genomic_DNA"/>
</dbReference>
<evidence type="ECO:0000313" key="7">
    <source>
        <dbReference type="EMBL" id="OGZ43498.1"/>
    </source>
</evidence>
<feature type="transmembrane region" description="Helical" evidence="6">
    <location>
        <begin position="333"/>
        <end position="353"/>
    </location>
</feature>
<dbReference type="PANTHER" id="PTHR30474:SF1">
    <property type="entry name" value="PEPTIDOGLYCAN GLYCOSYLTRANSFERASE MRDB"/>
    <property type="match status" value="1"/>
</dbReference>
<gene>
    <name evidence="7" type="ORF">A2W41_04145</name>
</gene>